<evidence type="ECO:0000313" key="2">
    <source>
        <dbReference type="Proteomes" id="UP000194933"/>
    </source>
</evidence>
<dbReference type="STRING" id="1987383.A5844_000717"/>
<dbReference type="RefSeq" id="WP_086283908.1">
    <property type="nucleotide sequence ID" value="NZ_NGMO01000001.1"/>
</dbReference>
<dbReference type="InterPro" id="IPR025662">
    <property type="entry name" value="Sigma_54_int_dom_ATP-bd_1"/>
</dbReference>
<comment type="caution">
    <text evidence="1">The sequence shown here is derived from an EMBL/GenBank/DDBJ whole genome shotgun (WGS) entry which is preliminary data.</text>
</comment>
<name>A0A2C9XSV0_9ENTE</name>
<dbReference type="PANTHER" id="PTHR37816">
    <property type="entry name" value="YALI0E33011P"/>
    <property type="match status" value="1"/>
</dbReference>
<evidence type="ECO:0008006" key="3">
    <source>
        <dbReference type="Google" id="ProtNLM"/>
    </source>
</evidence>
<gene>
    <name evidence="1" type="ORF">A5844_000717</name>
</gene>
<sequence length="174" mass="20470">MKIMIIGQSGAGKSTLARTLHSITAIPLFPLDRLWLTTDYTKEAKKWFDKEQKSFMETNTEWIIEGNYPSSINQRIKQADLILLLRITRGEALYRIIKRSIKRKFNINTRPDVPEEFTEKFDKEYIKFLAYAWNFQKETEPVMIEKINKLGALDKLIILKGRKQQAAFLEQIEK</sequence>
<dbReference type="InterPro" id="IPR027417">
    <property type="entry name" value="P-loop_NTPase"/>
</dbReference>
<evidence type="ECO:0000313" key="1">
    <source>
        <dbReference type="EMBL" id="OTP12484.1"/>
    </source>
</evidence>
<dbReference type="AlphaFoldDB" id="A0A2C9XSV0"/>
<reference evidence="1 2" key="1">
    <citation type="submission" date="2017-05" db="EMBL/GenBank/DDBJ databases">
        <title>The Genome Sequence of Enterococcus sp. 10A9_DIV0425.</title>
        <authorList>
            <consortium name="The Broad Institute Genomics Platform"/>
            <consortium name="The Broad Institute Genomic Center for Infectious Diseases"/>
            <person name="Earl A."/>
            <person name="Manson A."/>
            <person name="Schwartman J."/>
            <person name="Gilmore M."/>
            <person name="Abouelleil A."/>
            <person name="Cao P."/>
            <person name="Chapman S."/>
            <person name="Cusick C."/>
            <person name="Shea T."/>
            <person name="Young S."/>
            <person name="Neafsey D."/>
            <person name="Nusbaum C."/>
            <person name="Birren B."/>
        </authorList>
    </citation>
    <scope>NUCLEOTIDE SEQUENCE [LARGE SCALE GENOMIC DNA]</scope>
    <source>
        <strain evidence="1 2">10A9_DIV0425</strain>
    </source>
</reference>
<dbReference type="Gene3D" id="3.40.50.300">
    <property type="entry name" value="P-loop containing nucleotide triphosphate hydrolases"/>
    <property type="match status" value="1"/>
</dbReference>
<dbReference type="SUPFAM" id="SSF52540">
    <property type="entry name" value="P-loop containing nucleoside triphosphate hydrolases"/>
    <property type="match status" value="1"/>
</dbReference>
<dbReference type="PROSITE" id="PS00675">
    <property type="entry name" value="SIGMA54_INTERACT_1"/>
    <property type="match status" value="1"/>
</dbReference>
<keyword evidence="2" id="KW-1185">Reference proteome</keyword>
<protein>
    <recommendedName>
        <fullName evidence="3">DNA topology modulation protein</fullName>
    </recommendedName>
</protein>
<accession>A0A2C9XSV0</accession>
<dbReference type="InterPro" id="IPR052922">
    <property type="entry name" value="Cytidylate_Kinase-2"/>
</dbReference>
<dbReference type="EMBL" id="NGMO01000001">
    <property type="protein sequence ID" value="OTP12484.1"/>
    <property type="molecule type" value="Genomic_DNA"/>
</dbReference>
<organism evidence="1 2">
    <name type="scientific">Candidatus Enterococcus wittei</name>
    <dbReference type="NCBI Taxonomy" id="1987383"/>
    <lineage>
        <taxon>Bacteria</taxon>
        <taxon>Bacillati</taxon>
        <taxon>Bacillota</taxon>
        <taxon>Bacilli</taxon>
        <taxon>Lactobacillales</taxon>
        <taxon>Enterococcaceae</taxon>
        <taxon>Enterococcus</taxon>
    </lineage>
</organism>
<dbReference type="Proteomes" id="UP000194933">
    <property type="component" value="Unassembled WGS sequence"/>
</dbReference>
<dbReference type="PANTHER" id="PTHR37816:SF3">
    <property type="entry name" value="MODULATES DNA TOPOLOGY"/>
    <property type="match status" value="1"/>
</dbReference>
<proteinExistence type="predicted"/>